<reference evidence="5" key="1">
    <citation type="submission" date="2020-04" db="EMBL/GenBank/DDBJ databases">
        <authorList>
            <person name="Zhang T."/>
        </authorList>
    </citation>
    <scope>NUCLEOTIDE SEQUENCE</scope>
    <source>
        <strain evidence="5">HKST-UBA02</strain>
    </source>
</reference>
<dbReference type="EMBL" id="JAGQHS010000054">
    <property type="protein sequence ID" value="MCA9756463.1"/>
    <property type="molecule type" value="Genomic_DNA"/>
</dbReference>
<dbReference type="Gene3D" id="2.120.10.30">
    <property type="entry name" value="TolB, C-terminal domain"/>
    <property type="match status" value="2"/>
</dbReference>
<feature type="region of interest" description="Disordered" evidence="2">
    <location>
        <begin position="61"/>
        <end position="83"/>
    </location>
</feature>
<protein>
    <submittedName>
        <fullName evidence="5">PD40 domain-containing protein</fullName>
    </submittedName>
</protein>
<dbReference type="InterPro" id="IPR036116">
    <property type="entry name" value="FN3_sf"/>
</dbReference>
<dbReference type="Pfam" id="PF07676">
    <property type="entry name" value="PD40"/>
    <property type="match status" value="3"/>
</dbReference>
<evidence type="ECO:0000256" key="1">
    <source>
        <dbReference type="ARBA" id="ARBA00009820"/>
    </source>
</evidence>
<evidence type="ECO:0000259" key="4">
    <source>
        <dbReference type="PROSITE" id="PS50853"/>
    </source>
</evidence>
<dbReference type="CDD" id="cd00063">
    <property type="entry name" value="FN3"/>
    <property type="match status" value="1"/>
</dbReference>
<gene>
    <name evidence="5" type="ORF">KDA27_11730</name>
</gene>
<evidence type="ECO:0000256" key="3">
    <source>
        <dbReference type="SAM" id="SignalP"/>
    </source>
</evidence>
<dbReference type="SMART" id="SM00060">
    <property type="entry name" value="FN3"/>
    <property type="match status" value="2"/>
</dbReference>
<dbReference type="Pfam" id="PF00041">
    <property type="entry name" value="fn3"/>
    <property type="match status" value="1"/>
</dbReference>
<evidence type="ECO:0000256" key="2">
    <source>
        <dbReference type="SAM" id="MobiDB-lite"/>
    </source>
</evidence>
<dbReference type="InterPro" id="IPR011659">
    <property type="entry name" value="WD40"/>
</dbReference>
<evidence type="ECO:0000313" key="5">
    <source>
        <dbReference type="EMBL" id="MCA9756463.1"/>
    </source>
</evidence>
<accession>A0A956NCJ4</accession>
<dbReference type="PANTHER" id="PTHR36842:SF1">
    <property type="entry name" value="PROTEIN TOLB"/>
    <property type="match status" value="1"/>
</dbReference>
<feature type="signal peptide" evidence="3">
    <location>
        <begin position="1"/>
        <end position="28"/>
    </location>
</feature>
<comment type="caution">
    <text evidence="5">The sequence shown here is derived from an EMBL/GenBank/DDBJ whole genome shotgun (WGS) entry which is preliminary data.</text>
</comment>
<dbReference type="Proteomes" id="UP000739538">
    <property type="component" value="Unassembled WGS sequence"/>
</dbReference>
<sequence>MQPTSANRARPRNLCTCALLALLLAACSDDSGTDPGDTTPPAAVTDLAAAPDGPGATVVTWTASGDDNRTGRAEGYEIRTSTTPISASSWESASLVAAGRPAEPGSSESRRFQGLAAGLRYYALRTVDDASNESALSNVASVEVLGLTPPLAIADLIATAAGANSVRLTWTSPELSGETPAAAYDIRYGTEPLTDSNIEQMAAVADPPTPADTGTTESFVVTGLDPATEYFFVVRSAVLRPNWSEISNVVRAETDNIVRFTTTPAFIGALDPDWSPDGTLILYDLDDDPEPPQTRLFWKPVAGGPAVQLTSGETSARAPSWSPDGAEISFALVRYEPSDNGTLTYVELAVMPAQPLADPTVIASHGSDGQIQKSAWSPDGSEIAYLLSYFPEPEREVYVVSRAGGDPRLLLGVEAGVGSGPDWSPDGSSLIYTTTDYDLWTVSPSGGAPNRITDTPDEREINPSWSPDGTRIAYASNLSGNYDIWIMDADGSNRVQLTTDVESEGQPTWSPDGRIIAFRRGRPNDIWLVYLE</sequence>
<comment type="similarity">
    <text evidence="1">Belongs to the TolB family.</text>
</comment>
<evidence type="ECO:0000313" key="6">
    <source>
        <dbReference type="Proteomes" id="UP000739538"/>
    </source>
</evidence>
<keyword evidence="3" id="KW-0732">Signal</keyword>
<dbReference type="Gene3D" id="2.60.40.10">
    <property type="entry name" value="Immunoglobulins"/>
    <property type="match status" value="2"/>
</dbReference>
<dbReference type="InterPro" id="IPR011042">
    <property type="entry name" value="6-blade_b-propeller_TolB-like"/>
</dbReference>
<name>A0A956NCJ4_UNCEI</name>
<reference evidence="5" key="2">
    <citation type="journal article" date="2021" name="Microbiome">
        <title>Successional dynamics and alternative stable states in a saline activated sludge microbial community over 9 years.</title>
        <authorList>
            <person name="Wang Y."/>
            <person name="Ye J."/>
            <person name="Ju F."/>
            <person name="Liu L."/>
            <person name="Boyd J.A."/>
            <person name="Deng Y."/>
            <person name="Parks D.H."/>
            <person name="Jiang X."/>
            <person name="Yin X."/>
            <person name="Woodcroft B.J."/>
            <person name="Tyson G.W."/>
            <person name="Hugenholtz P."/>
            <person name="Polz M.F."/>
            <person name="Zhang T."/>
        </authorList>
    </citation>
    <scope>NUCLEOTIDE SEQUENCE</scope>
    <source>
        <strain evidence="5">HKST-UBA02</strain>
    </source>
</reference>
<feature type="domain" description="Fibronectin type-III" evidence="4">
    <location>
        <begin position="152"/>
        <end position="257"/>
    </location>
</feature>
<dbReference type="InterPro" id="IPR013783">
    <property type="entry name" value="Ig-like_fold"/>
</dbReference>
<dbReference type="InterPro" id="IPR003961">
    <property type="entry name" value="FN3_dom"/>
</dbReference>
<dbReference type="SUPFAM" id="SSF49265">
    <property type="entry name" value="Fibronectin type III"/>
    <property type="match status" value="1"/>
</dbReference>
<dbReference type="PROSITE" id="PS50853">
    <property type="entry name" value="FN3"/>
    <property type="match status" value="1"/>
</dbReference>
<proteinExistence type="inferred from homology"/>
<dbReference type="AlphaFoldDB" id="A0A956NCJ4"/>
<dbReference type="SUPFAM" id="SSF69304">
    <property type="entry name" value="Tricorn protease N-terminal domain"/>
    <property type="match status" value="1"/>
</dbReference>
<dbReference type="PANTHER" id="PTHR36842">
    <property type="entry name" value="PROTEIN TOLB HOMOLOG"/>
    <property type="match status" value="1"/>
</dbReference>
<feature type="chain" id="PRO_5036727905" evidence="3">
    <location>
        <begin position="29"/>
        <end position="532"/>
    </location>
</feature>
<organism evidence="5 6">
    <name type="scientific">Eiseniibacteriota bacterium</name>
    <dbReference type="NCBI Taxonomy" id="2212470"/>
    <lineage>
        <taxon>Bacteria</taxon>
        <taxon>Candidatus Eiseniibacteriota</taxon>
    </lineage>
</organism>
<feature type="compositionally biased region" description="Basic and acidic residues" evidence="2">
    <location>
        <begin position="66"/>
        <end position="77"/>
    </location>
</feature>